<comment type="subcellular location">
    <subcellularLocation>
        <location evidence="3">Mitochondrion membrane</location>
    </subcellularLocation>
    <subcellularLocation>
        <location evidence="2">Nucleus</location>
    </subcellularLocation>
    <subcellularLocation>
        <location evidence="4">Secreted</location>
    </subcellularLocation>
</comment>
<keyword evidence="14" id="KW-0325">Glycoprotein</keyword>
<keyword evidence="11" id="KW-0221">Differentiation</keyword>
<dbReference type="GO" id="GO:0005634">
    <property type="term" value="C:nucleus"/>
    <property type="evidence" value="ECO:0007669"/>
    <property type="project" value="UniProtKB-SubCell"/>
</dbReference>
<accession>A0A673CV01</accession>
<keyword evidence="15" id="KW-0539">Nucleus</keyword>
<comment type="function">
    <text evidence="1">Plays an essential role in mitochondrial ribosome biogenesis. As a component of a functional protein-RNA module, consisting of RCC1L, NGRN, RPUSD3, RPUSD4, TRUB2, FASTKD2 and 16S mitochondrial ribosomal RNA (16S mt-rRNA), controls 16S mt-rRNA abundance and is required for intra-mitochondrial translation of core subunits of the oxidative phosphorylation system.</text>
</comment>
<protein>
    <recommendedName>
        <fullName evidence="7">Neugrin</fullName>
    </recommendedName>
    <alternativeName>
        <fullName evidence="16">Neurite outgrowth-associated protein</fullName>
    </alternativeName>
</protein>
<feature type="signal peptide" evidence="18">
    <location>
        <begin position="1"/>
        <end position="16"/>
    </location>
</feature>
<keyword evidence="10 18" id="KW-0732">Signal</keyword>
<dbReference type="GO" id="GO:0005576">
    <property type="term" value="C:extracellular region"/>
    <property type="evidence" value="ECO:0007669"/>
    <property type="project" value="UniProtKB-SubCell"/>
</dbReference>
<reference evidence="19" key="2">
    <citation type="submission" date="2025-08" db="UniProtKB">
        <authorList>
            <consortium name="Ensembl"/>
        </authorList>
    </citation>
    <scope>IDENTIFICATION</scope>
</reference>
<evidence type="ECO:0000256" key="14">
    <source>
        <dbReference type="ARBA" id="ARBA00023180"/>
    </source>
</evidence>
<evidence type="ECO:0000256" key="7">
    <source>
        <dbReference type="ARBA" id="ARBA00016593"/>
    </source>
</evidence>
<evidence type="ECO:0000256" key="5">
    <source>
        <dbReference type="ARBA" id="ARBA00008082"/>
    </source>
</evidence>
<keyword evidence="8" id="KW-0217">Developmental protein</keyword>
<evidence type="ECO:0000256" key="3">
    <source>
        <dbReference type="ARBA" id="ARBA00004325"/>
    </source>
</evidence>
<name>A0A673CV01_9TELE</name>
<reference evidence="19" key="3">
    <citation type="submission" date="2025-09" db="UniProtKB">
        <authorList>
            <consortium name="Ensembl"/>
        </authorList>
    </citation>
    <scope>IDENTIFICATION</scope>
</reference>
<keyword evidence="13" id="KW-0472">Membrane</keyword>
<evidence type="ECO:0000256" key="1">
    <source>
        <dbReference type="ARBA" id="ARBA00003783"/>
    </source>
</evidence>
<proteinExistence type="inferred from homology"/>
<dbReference type="GeneID" id="115423219"/>
<dbReference type="GO" id="GO:0031966">
    <property type="term" value="C:mitochondrial membrane"/>
    <property type="evidence" value="ECO:0007669"/>
    <property type="project" value="UniProtKB-SubCell"/>
</dbReference>
<dbReference type="AlphaFoldDB" id="A0A673CV01"/>
<dbReference type="CTD" id="51335"/>
<evidence type="ECO:0000256" key="9">
    <source>
        <dbReference type="ARBA" id="ARBA00022525"/>
    </source>
</evidence>
<evidence type="ECO:0000256" key="11">
    <source>
        <dbReference type="ARBA" id="ARBA00022782"/>
    </source>
</evidence>
<sequence>MARPLQLLSLLSRVGALSPMPSTTFTGRRFVSKGVTRTWNGLTQRDRASTYGDEEVYEGGDELEDVEDKLQALLNEGRKRQKTVKYHILRRKMTPSGAPERSLTWDAIEQIRYLKAEQPEEWTVKRLAEGFSVSPDVILRVLRTKFIPSPERKAKQDTKVMVALNQQTLPSGVVKVQERPRLTGNSAAAVLPPGNTENTVVPVENQTLTLRGEGSGSLTVSPVPVAALGRLSAADTSKHTLVRSTKEENATSRVTEEEEESWDGQVLTEEQLEQCMETVTFSPVVQVGKDFFDVEGKFLYRI</sequence>
<dbReference type="GO" id="GO:0030154">
    <property type="term" value="P:cell differentiation"/>
    <property type="evidence" value="ECO:0007669"/>
    <property type="project" value="UniProtKB-KW"/>
</dbReference>
<comment type="subunit">
    <text evidence="6">Forms a regulatory protein-RNA complex, consisting of RCC1L, NGRN, RPUSD3, RPUSD4, TRUB2, FASTKD2 and 16S mt-rRNA. Interacts with 16S mt-rRNA; this interaction is direct.</text>
</comment>
<dbReference type="PANTHER" id="PTHR13475:SF4">
    <property type="entry name" value="NEUGRIN"/>
    <property type="match status" value="1"/>
</dbReference>
<dbReference type="InParanoid" id="A0A673CV01"/>
<keyword evidence="12" id="KW-0496">Mitochondrion</keyword>
<evidence type="ECO:0000256" key="8">
    <source>
        <dbReference type="ARBA" id="ARBA00022473"/>
    </source>
</evidence>
<reference evidence="19" key="1">
    <citation type="submission" date="2019-06" db="EMBL/GenBank/DDBJ databases">
        <authorList>
            <consortium name="Wellcome Sanger Institute Data Sharing"/>
        </authorList>
    </citation>
    <scope>NUCLEOTIDE SEQUENCE [LARGE SCALE GENOMIC DNA]</scope>
</reference>
<evidence type="ECO:0000256" key="17">
    <source>
        <dbReference type="SAM" id="MobiDB-lite"/>
    </source>
</evidence>
<evidence type="ECO:0000256" key="15">
    <source>
        <dbReference type="ARBA" id="ARBA00023242"/>
    </source>
</evidence>
<comment type="similarity">
    <text evidence="5">Belongs to the neugrin family.</text>
</comment>
<evidence type="ECO:0000313" key="20">
    <source>
        <dbReference type="Proteomes" id="UP000472271"/>
    </source>
</evidence>
<gene>
    <name evidence="19" type="primary">ngrn</name>
</gene>
<feature type="region of interest" description="Disordered" evidence="17">
    <location>
        <begin position="241"/>
        <end position="260"/>
    </location>
</feature>
<evidence type="ECO:0000256" key="12">
    <source>
        <dbReference type="ARBA" id="ARBA00023128"/>
    </source>
</evidence>
<dbReference type="PANTHER" id="PTHR13475">
    <property type="entry name" value="NEUGRIN"/>
    <property type="match status" value="1"/>
</dbReference>
<dbReference type="Pfam" id="PF06413">
    <property type="entry name" value="Neugrin"/>
    <property type="match status" value="1"/>
</dbReference>
<dbReference type="Proteomes" id="UP000472271">
    <property type="component" value="Chromosome 7"/>
</dbReference>
<organism evidence="19 20">
    <name type="scientific">Sphaeramia orbicularis</name>
    <name type="common">orbiculate cardinalfish</name>
    <dbReference type="NCBI Taxonomy" id="375764"/>
    <lineage>
        <taxon>Eukaryota</taxon>
        <taxon>Metazoa</taxon>
        <taxon>Chordata</taxon>
        <taxon>Craniata</taxon>
        <taxon>Vertebrata</taxon>
        <taxon>Euteleostomi</taxon>
        <taxon>Actinopterygii</taxon>
        <taxon>Neopterygii</taxon>
        <taxon>Teleostei</taxon>
        <taxon>Neoteleostei</taxon>
        <taxon>Acanthomorphata</taxon>
        <taxon>Gobiaria</taxon>
        <taxon>Kurtiformes</taxon>
        <taxon>Apogonoidei</taxon>
        <taxon>Apogonidae</taxon>
        <taxon>Apogoninae</taxon>
        <taxon>Sphaeramia</taxon>
    </lineage>
</organism>
<dbReference type="Ensembl" id="ENSSORT00005058609.1">
    <property type="protein sequence ID" value="ENSSORP00005057294.1"/>
    <property type="gene ID" value="ENSSORG00005025424.1"/>
</dbReference>
<evidence type="ECO:0000256" key="2">
    <source>
        <dbReference type="ARBA" id="ARBA00004123"/>
    </source>
</evidence>
<evidence type="ECO:0000256" key="4">
    <source>
        <dbReference type="ARBA" id="ARBA00004613"/>
    </source>
</evidence>
<evidence type="ECO:0000256" key="18">
    <source>
        <dbReference type="SAM" id="SignalP"/>
    </source>
</evidence>
<evidence type="ECO:0000313" key="19">
    <source>
        <dbReference type="Ensembl" id="ENSSORP00005057294.1"/>
    </source>
</evidence>
<dbReference type="OrthoDB" id="6415470at2759"/>
<dbReference type="InterPro" id="IPR010487">
    <property type="entry name" value="NGRN/Rrg9"/>
</dbReference>
<evidence type="ECO:0000256" key="13">
    <source>
        <dbReference type="ARBA" id="ARBA00023136"/>
    </source>
</evidence>
<feature type="chain" id="PRO_5025584231" description="Neugrin" evidence="18">
    <location>
        <begin position="17"/>
        <end position="302"/>
    </location>
</feature>
<dbReference type="RefSeq" id="XP_029995849.1">
    <property type="nucleotide sequence ID" value="XM_030139989.1"/>
</dbReference>
<evidence type="ECO:0000256" key="10">
    <source>
        <dbReference type="ARBA" id="ARBA00022729"/>
    </source>
</evidence>
<evidence type="ECO:0000256" key="6">
    <source>
        <dbReference type="ARBA" id="ARBA00011308"/>
    </source>
</evidence>
<keyword evidence="9" id="KW-0964">Secreted</keyword>
<evidence type="ECO:0000256" key="16">
    <source>
        <dbReference type="ARBA" id="ARBA00029657"/>
    </source>
</evidence>
<keyword evidence="20" id="KW-1185">Reference proteome</keyword>